<dbReference type="Proteomes" id="UP001255416">
    <property type="component" value="Unassembled WGS sequence"/>
</dbReference>
<evidence type="ECO:0000313" key="10">
    <source>
        <dbReference type="EMBL" id="MDU9005781.1"/>
    </source>
</evidence>
<dbReference type="PANTHER" id="PTHR43047">
    <property type="entry name" value="TWO-COMPONENT HISTIDINE PROTEIN KINASE"/>
    <property type="match status" value="1"/>
</dbReference>
<protein>
    <recommendedName>
        <fullName evidence="2">histidine kinase</fullName>
        <ecNumber evidence="2">2.7.13.3</ecNumber>
    </recommendedName>
</protein>
<dbReference type="PANTHER" id="PTHR43047:SF9">
    <property type="entry name" value="HISTIDINE KINASE"/>
    <property type="match status" value="1"/>
</dbReference>
<dbReference type="InterPro" id="IPR001789">
    <property type="entry name" value="Sig_transdc_resp-reg_receiver"/>
</dbReference>
<evidence type="ECO:0000256" key="6">
    <source>
        <dbReference type="PROSITE-ProRule" id="PRU00169"/>
    </source>
</evidence>
<dbReference type="SUPFAM" id="SSF47384">
    <property type="entry name" value="Homodimeric domain of signal transducing histidine kinase"/>
    <property type="match status" value="1"/>
</dbReference>
<dbReference type="InterPro" id="IPR036890">
    <property type="entry name" value="HATPase_C_sf"/>
</dbReference>
<evidence type="ECO:0000256" key="1">
    <source>
        <dbReference type="ARBA" id="ARBA00000085"/>
    </source>
</evidence>
<dbReference type="InterPro" id="IPR004358">
    <property type="entry name" value="Sig_transdc_His_kin-like_C"/>
</dbReference>
<evidence type="ECO:0000256" key="4">
    <source>
        <dbReference type="ARBA" id="ARBA00022679"/>
    </source>
</evidence>
<keyword evidence="11" id="KW-1185">Reference proteome</keyword>
<keyword evidence="3 6" id="KW-0597">Phosphoprotein</keyword>
<feature type="domain" description="Histidine kinase" evidence="8">
    <location>
        <begin position="382"/>
        <end position="593"/>
    </location>
</feature>
<dbReference type="Gene3D" id="3.40.50.2300">
    <property type="match status" value="1"/>
</dbReference>
<evidence type="ECO:0000313" key="11">
    <source>
        <dbReference type="Proteomes" id="UP001255416"/>
    </source>
</evidence>
<dbReference type="SMART" id="SM00388">
    <property type="entry name" value="HisKA"/>
    <property type="match status" value="1"/>
</dbReference>
<dbReference type="InterPro" id="IPR003594">
    <property type="entry name" value="HATPase_dom"/>
</dbReference>
<dbReference type="EC" id="2.7.13.3" evidence="2"/>
<dbReference type="PROSITE" id="PS50109">
    <property type="entry name" value="HIS_KIN"/>
    <property type="match status" value="1"/>
</dbReference>
<dbReference type="SMART" id="SM00387">
    <property type="entry name" value="HATPase_c"/>
    <property type="match status" value="1"/>
</dbReference>
<dbReference type="SUPFAM" id="SSF55785">
    <property type="entry name" value="PYP-like sensor domain (PAS domain)"/>
    <property type="match status" value="1"/>
</dbReference>
<organism evidence="10 11">
    <name type="scientific">Sedimentitalea todarodis</name>
    <dbReference type="NCBI Taxonomy" id="1631240"/>
    <lineage>
        <taxon>Bacteria</taxon>
        <taxon>Pseudomonadati</taxon>
        <taxon>Pseudomonadota</taxon>
        <taxon>Alphaproteobacteria</taxon>
        <taxon>Rhodobacterales</taxon>
        <taxon>Paracoccaceae</taxon>
        <taxon>Sedimentitalea</taxon>
    </lineage>
</organism>
<evidence type="ECO:0000256" key="2">
    <source>
        <dbReference type="ARBA" id="ARBA00012438"/>
    </source>
</evidence>
<keyword evidence="5" id="KW-0418">Kinase</keyword>
<comment type="caution">
    <text evidence="10">The sequence shown here is derived from an EMBL/GenBank/DDBJ whole genome shotgun (WGS) entry which is preliminary data.</text>
</comment>
<comment type="catalytic activity">
    <reaction evidence="1">
        <text>ATP + protein L-histidine = ADP + protein N-phospho-L-histidine.</text>
        <dbReference type="EC" id="2.7.13.3"/>
    </reaction>
</comment>
<sequence>MINPEDPLDVQVSKQAKIIEALVRRAGRQNDVGNSAYSAFQSAIALQGQIWAKTRDLERASNELELLRFDREQTQKNLSDALSAMEGGFALFSDGKLQVCNDLFRSLMPDITDRILPGLGLAEYYDALKSSRHLADDDERMQQDLTKAARGGAEPDLTSFVLELHGDRWFQISQQHTNLDNVIILQTEITDIVRKNRLEKDQLIDMQAHYLQSAFDHMSIGICTFSRAGTVMIFNDRFRDLLGLPFTLVQNGTRFSQILDFISDSYPDAANELANTDGWLTTLREEGRFRERLRHAGGRVLDLHVHQLPDRGFLADIKDVTLESRTTDLLEKRVEERTSELTQANLLLTEQYEQQAKAEEELRLAKEEAEAAVSSKTRFLAAASHDLLQPINAAKLLISTLRDMAKDTQLNTMVERLDGSFTSMETLLHALLDISRLESTGSELSPTDFCLGNLIQAVIEDQQPVAAKKGVQLDMVPCTTWVRSDHRYLMRSIQNLVVNAIQYTEKGRVLVGCRRRGDHVALEVWDTGIGIAHKDQKRVFEEFTRAENVPVGSGMGLGLSIVDRTCRHLGHKVGVRSKPGIGSVFSIEMKIVKHAPRPPLPALNGPYEPDSTMDLIALVVENDPDVLFATIQKLESWGASVLGARSTQEAMELVSDIGVAPDIILADYQLDGGDTGVATIRGVRAQTNASVPAIMITAERGAPLARLGVEDDFLVLTKPVDLSRLRRMINAKTRAGASDMLAVTDKSIA</sequence>
<dbReference type="Pfam" id="PF00512">
    <property type="entry name" value="HisKA"/>
    <property type="match status" value="1"/>
</dbReference>
<dbReference type="CDD" id="cd00156">
    <property type="entry name" value="REC"/>
    <property type="match status" value="1"/>
</dbReference>
<dbReference type="InterPro" id="IPR005467">
    <property type="entry name" value="His_kinase_dom"/>
</dbReference>
<dbReference type="InterPro" id="IPR036097">
    <property type="entry name" value="HisK_dim/P_sf"/>
</dbReference>
<dbReference type="PROSITE" id="PS50110">
    <property type="entry name" value="RESPONSE_REGULATORY"/>
    <property type="match status" value="1"/>
</dbReference>
<accession>A0ABU3VHW2</accession>
<evidence type="ECO:0000256" key="7">
    <source>
        <dbReference type="SAM" id="Coils"/>
    </source>
</evidence>
<feature type="modified residue" description="4-aspartylphosphate" evidence="6">
    <location>
        <position position="667"/>
    </location>
</feature>
<keyword evidence="7" id="KW-0175">Coiled coil</keyword>
<dbReference type="SUPFAM" id="SSF52172">
    <property type="entry name" value="CheY-like"/>
    <property type="match status" value="1"/>
</dbReference>
<evidence type="ECO:0000256" key="5">
    <source>
        <dbReference type="ARBA" id="ARBA00022777"/>
    </source>
</evidence>
<dbReference type="Pfam" id="PF02518">
    <property type="entry name" value="HATPase_c"/>
    <property type="match status" value="1"/>
</dbReference>
<feature type="domain" description="Response regulatory" evidence="9">
    <location>
        <begin position="616"/>
        <end position="733"/>
    </location>
</feature>
<dbReference type="Gene3D" id="3.30.565.10">
    <property type="entry name" value="Histidine kinase-like ATPase, C-terminal domain"/>
    <property type="match status" value="1"/>
</dbReference>
<evidence type="ECO:0000259" key="8">
    <source>
        <dbReference type="PROSITE" id="PS50109"/>
    </source>
</evidence>
<dbReference type="InterPro" id="IPR011006">
    <property type="entry name" value="CheY-like_superfamily"/>
</dbReference>
<proteinExistence type="predicted"/>
<dbReference type="Pfam" id="PF12860">
    <property type="entry name" value="PAS_7"/>
    <property type="match status" value="1"/>
</dbReference>
<dbReference type="RefSeq" id="WP_316779712.1">
    <property type="nucleotide sequence ID" value="NZ_JASMWN010000016.1"/>
</dbReference>
<dbReference type="Pfam" id="PF00072">
    <property type="entry name" value="Response_reg"/>
    <property type="match status" value="1"/>
</dbReference>
<reference evidence="11" key="1">
    <citation type="submission" date="2023-05" db="EMBL/GenBank/DDBJ databases">
        <title>Sedimentitalea sp. nov. JM2-8.</title>
        <authorList>
            <person name="Huang J."/>
        </authorList>
    </citation>
    <scope>NUCLEOTIDE SEQUENCE [LARGE SCALE GENOMIC DNA]</scope>
    <source>
        <strain evidence="11">KHS03</strain>
    </source>
</reference>
<dbReference type="SUPFAM" id="SSF55874">
    <property type="entry name" value="ATPase domain of HSP90 chaperone/DNA topoisomerase II/histidine kinase"/>
    <property type="match status" value="1"/>
</dbReference>
<dbReference type="CDD" id="cd00082">
    <property type="entry name" value="HisKA"/>
    <property type="match status" value="1"/>
</dbReference>
<name>A0ABU3VHW2_9RHOB</name>
<dbReference type="InterPro" id="IPR003661">
    <property type="entry name" value="HisK_dim/P_dom"/>
</dbReference>
<dbReference type="InterPro" id="IPR035965">
    <property type="entry name" value="PAS-like_dom_sf"/>
</dbReference>
<gene>
    <name evidence="10" type="ORF">QO231_18275</name>
</gene>
<dbReference type="Gene3D" id="3.30.450.20">
    <property type="entry name" value="PAS domain"/>
    <property type="match status" value="1"/>
</dbReference>
<dbReference type="PRINTS" id="PR00344">
    <property type="entry name" value="BCTRLSENSOR"/>
</dbReference>
<dbReference type="Gene3D" id="1.10.287.130">
    <property type="match status" value="1"/>
</dbReference>
<feature type="coiled-coil region" evidence="7">
    <location>
        <begin position="348"/>
        <end position="375"/>
    </location>
</feature>
<dbReference type="SMART" id="SM00448">
    <property type="entry name" value="REC"/>
    <property type="match status" value="1"/>
</dbReference>
<dbReference type="EMBL" id="JASMWN010000016">
    <property type="protein sequence ID" value="MDU9005781.1"/>
    <property type="molecule type" value="Genomic_DNA"/>
</dbReference>
<evidence type="ECO:0000256" key="3">
    <source>
        <dbReference type="ARBA" id="ARBA00022553"/>
    </source>
</evidence>
<evidence type="ECO:0000259" key="9">
    <source>
        <dbReference type="PROSITE" id="PS50110"/>
    </source>
</evidence>
<keyword evidence="4" id="KW-0808">Transferase</keyword>